<dbReference type="GO" id="GO:0046872">
    <property type="term" value="F:metal ion binding"/>
    <property type="evidence" value="ECO:0007669"/>
    <property type="project" value="UniProtKB-KW"/>
</dbReference>
<protein>
    <submittedName>
        <fullName evidence="8">CRISPR-associated endonuclease Cas1</fullName>
    </submittedName>
</protein>
<proteinExistence type="predicted"/>
<evidence type="ECO:0000256" key="4">
    <source>
        <dbReference type="ARBA" id="ARBA00022801"/>
    </source>
</evidence>
<organism evidence="8 9">
    <name type="scientific">Microcystis aeruginosa Ma_QC_B_20070730_S2</name>
    <dbReference type="NCBI Taxonomy" id="2486256"/>
    <lineage>
        <taxon>Bacteria</taxon>
        <taxon>Bacillati</taxon>
        <taxon>Cyanobacteriota</taxon>
        <taxon>Cyanophyceae</taxon>
        <taxon>Oscillatoriophycideae</taxon>
        <taxon>Chroococcales</taxon>
        <taxon>Microcystaceae</taxon>
        <taxon>Microcystis</taxon>
    </lineage>
</organism>
<dbReference type="AlphaFoldDB" id="A0A552EBR4"/>
<evidence type="ECO:0000256" key="2">
    <source>
        <dbReference type="ARBA" id="ARBA00022723"/>
    </source>
</evidence>
<gene>
    <name evidence="8" type="ORF">EWV80_00260</name>
</gene>
<keyword evidence="1" id="KW-0540">Nuclease</keyword>
<keyword evidence="4" id="KW-0378">Hydrolase</keyword>
<feature type="non-terminal residue" evidence="8">
    <location>
        <position position="38"/>
    </location>
</feature>
<evidence type="ECO:0000313" key="9">
    <source>
        <dbReference type="Proteomes" id="UP000320551"/>
    </source>
</evidence>
<accession>A0A552EBR4</accession>
<dbReference type="GO" id="GO:0016787">
    <property type="term" value="F:hydrolase activity"/>
    <property type="evidence" value="ECO:0007669"/>
    <property type="project" value="UniProtKB-KW"/>
</dbReference>
<dbReference type="GO" id="GO:0003677">
    <property type="term" value="F:DNA binding"/>
    <property type="evidence" value="ECO:0007669"/>
    <property type="project" value="UniProtKB-KW"/>
</dbReference>
<dbReference type="GO" id="GO:0043571">
    <property type="term" value="P:maintenance of CRISPR repeat elements"/>
    <property type="evidence" value="ECO:0007669"/>
    <property type="project" value="InterPro"/>
</dbReference>
<evidence type="ECO:0000256" key="6">
    <source>
        <dbReference type="ARBA" id="ARBA00023118"/>
    </source>
</evidence>
<evidence type="ECO:0000256" key="1">
    <source>
        <dbReference type="ARBA" id="ARBA00022722"/>
    </source>
</evidence>
<dbReference type="InterPro" id="IPR002729">
    <property type="entry name" value="CRISPR-assoc_Cas1"/>
</dbReference>
<keyword evidence="7" id="KW-0238">DNA-binding</keyword>
<dbReference type="Gene3D" id="1.20.120.920">
    <property type="entry name" value="CRISPR-associated endonuclease Cas1, C-terminal domain"/>
    <property type="match status" value="1"/>
</dbReference>
<dbReference type="Proteomes" id="UP000320551">
    <property type="component" value="Unassembled WGS sequence"/>
</dbReference>
<evidence type="ECO:0000256" key="7">
    <source>
        <dbReference type="ARBA" id="ARBA00023125"/>
    </source>
</evidence>
<reference evidence="8 9" key="1">
    <citation type="submission" date="2019-01" db="EMBL/GenBank/DDBJ databases">
        <title>Coherence of Microcystis species and biogeography revealed through population genomics.</title>
        <authorList>
            <person name="Perez-Carrascal O.M."/>
            <person name="Terrat Y."/>
            <person name="Giani A."/>
            <person name="Fortin N."/>
            <person name="Tromas N."/>
            <person name="Shapiro B.J."/>
        </authorList>
    </citation>
    <scope>NUCLEOTIDE SEQUENCE [LARGE SCALE GENOMIC DNA]</scope>
    <source>
        <strain evidence="8">Ma_QC_B_20070730_S2</strain>
    </source>
</reference>
<evidence type="ECO:0000256" key="3">
    <source>
        <dbReference type="ARBA" id="ARBA00022759"/>
    </source>
</evidence>
<evidence type="ECO:0000313" key="8">
    <source>
        <dbReference type="EMBL" id="TRU31741.1"/>
    </source>
</evidence>
<evidence type="ECO:0000256" key="5">
    <source>
        <dbReference type="ARBA" id="ARBA00022842"/>
    </source>
</evidence>
<keyword evidence="5" id="KW-0460">Magnesium</keyword>
<comment type="caution">
    <text evidence="8">The sequence shown here is derived from an EMBL/GenBank/DDBJ whole genome shotgun (WGS) entry which is preliminary data.</text>
</comment>
<dbReference type="EMBL" id="SFBK01000005">
    <property type="protein sequence ID" value="TRU31741.1"/>
    <property type="molecule type" value="Genomic_DNA"/>
</dbReference>
<dbReference type="InterPro" id="IPR042206">
    <property type="entry name" value="CRISPR-assoc_Cas1_C"/>
</dbReference>
<keyword evidence="3 8" id="KW-0255">Endonuclease</keyword>
<sequence>MYSLVQSVGLHPHFGNLHVPSRSHPALVSDLIEEFRSP</sequence>
<keyword evidence="6" id="KW-0051">Antiviral defense</keyword>
<dbReference type="GO" id="GO:0051607">
    <property type="term" value="P:defense response to virus"/>
    <property type="evidence" value="ECO:0007669"/>
    <property type="project" value="UniProtKB-KW"/>
</dbReference>
<keyword evidence="2" id="KW-0479">Metal-binding</keyword>
<dbReference type="Pfam" id="PF01867">
    <property type="entry name" value="Cas_Cas1"/>
    <property type="match status" value="1"/>
</dbReference>
<dbReference type="GO" id="GO:0004519">
    <property type="term" value="F:endonuclease activity"/>
    <property type="evidence" value="ECO:0007669"/>
    <property type="project" value="UniProtKB-KW"/>
</dbReference>
<name>A0A552EBR4_MICAE</name>